<dbReference type="PANTHER" id="PTHR21737">
    <property type="entry name" value="POLYGLUTAMINE BINDING PROTEIN 1/MARVEL MEMBRANE-ASSOCIATING DOMAIN CONTAINING 3"/>
    <property type="match status" value="1"/>
</dbReference>
<dbReference type="AlphaFoldDB" id="A0AAD5IRX6"/>
<dbReference type="GO" id="GO:0006508">
    <property type="term" value="P:proteolysis"/>
    <property type="evidence" value="ECO:0007669"/>
    <property type="project" value="InterPro"/>
</dbReference>
<feature type="compositionally biased region" description="Basic and acidic residues" evidence="1">
    <location>
        <begin position="1"/>
        <end position="14"/>
    </location>
</feature>
<evidence type="ECO:0000313" key="5">
    <source>
        <dbReference type="Proteomes" id="UP001064489"/>
    </source>
</evidence>
<evidence type="ECO:0000259" key="2">
    <source>
        <dbReference type="Pfam" id="PF00082"/>
    </source>
</evidence>
<evidence type="ECO:0000313" key="4">
    <source>
        <dbReference type="EMBL" id="KAI9176285.1"/>
    </source>
</evidence>
<dbReference type="GO" id="GO:0004252">
    <property type="term" value="F:serine-type endopeptidase activity"/>
    <property type="evidence" value="ECO:0007669"/>
    <property type="project" value="InterPro"/>
</dbReference>
<organism evidence="4 5">
    <name type="scientific">Acer negundo</name>
    <name type="common">Box elder</name>
    <dbReference type="NCBI Taxonomy" id="4023"/>
    <lineage>
        <taxon>Eukaryota</taxon>
        <taxon>Viridiplantae</taxon>
        <taxon>Streptophyta</taxon>
        <taxon>Embryophyta</taxon>
        <taxon>Tracheophyta</taxon>
        <taxon>Spermatophyta</taxon>
        <taxon>Magnoliopsida</taxon>
        <taxon>eudicotyledons</taxon>
        <taxon>Gunneridae</taxon>
        <taxon>Pentapetalae</taxon>
        <taxon>rosids</taxon>
        <taxon>malvids</taxon>
        <taxon>Sapindales</taxon>
        <taxon>Sapindaceae</taxon>
        <taxon>Hippocastanoideae</taxon>
        <taxon>Acereae</taxon>
        <taxon>Acer</taxon>
    </lineage>
</organism>
<sequence length="454" mass="50695">MGTEGKSNKNKRETLSSSNKWRYSKKKVSEEEIAEYLAKKAESVAKKLKTRVSGYSNDSNPFGDSNLKERFVWRKKIERDVTQGNVLVPSSRTGKRKTRSLIFNQSKLRSEIRLHEGRIKPIDVLCSHFNGQINEEPPYTIFRDLTVKEMEKLHDDIKMYLDFDRATPTHINYWEALKVVCDWELERAKVCGQEMGLHSSIEDDVMRLFAREDSHICNAALSNLRLNTQEAEEEEEKEADDSFSPQLLHGYENEEAIDPVEDSAILEHKRMVLLEEQQRLAPSEDMGAMNLDSHDKYRLRKPKYLNRGFTLALAVAAASTQPGATDGDNKRVIISQVIGARAHIGAGARDVYGHGCHTSSIETGNKVSGASFYGIAEGAARGGVPSARIAAYKICDDMQGGCPDSVILAGFDDAIADGVDIISCSSEVATLEGHGNKTHYSLERSMPWKTGYSQ</sequence>
<reference evidence="4" key="1">
    <citation type="journal article" date="2022" name="Plant J.">
        <title>Strategies of tolerance reflected in two North American maple genomes.</title>
        <authorList>
            <person name="McEvoy S.L."/>
            <person name="Sezen U.U."/>
            <person name="Trouern-Trend A."/>
            <person name="McMahon S.M."/>
            <person name="Schaberg P.G."/>
            <person name="Yang J."/>
            <person name="Wegrzyn J.L."/>
            <person name="Swenson N.G."/>
        </authorList>
    </citation>
    <scope>NUCLEOTIDE SEQUENCE</scope>
    <source>
        <strain evidence="4">91603</strain>
    </source>
</reference>
<gene>
    <name evidence="4" type="ORF">LWI28_000793</name>
</gene>
<keyword evidence="5" id="KW-1185">Reference proteome</keyword>
<dbReference type="PANTHER" id="PTHR21737:SF4">
    <property type="entry name" value="SPLICING FACTOR CACTIN"/>
    <property type="match status" value="1"/>
</dbReference>
<comment type="caution">
    <text evidence="4">The sequence shown here is derived from an EMBL/GenBank/DDBJ whole genome shotgun (WGS) entry which is preliminary data.</text>
</comment>
<protein>
    <submittedName>
        <fullName evidence="4">Uncharacterized protein</fullName>
    </submittedName>
</protein>
<dbReference type="InterPro" id="IPR036852">
    <property type="entry name" value="Peptidase_S8/S53_dom_sf"/>
</dbReference>
<accession>A0AAD5IRX6</accession>
<dbReference type="Pfam" id="PF00082">
    <property type="entry name" value="Peptidase_S8"/>
    <property type="match status" value="1"/>
</dbReference>
<dbReference type="Pfam" id="PF10312">
    <property type="entry name" value="Cactin_mid"/>
    <property type="match status" value="1"/>
</dbReference>
<feature type="region of interest" description="Disordered" evidence="1">
    <location>
        <begin position="1"/>
        <end position="24"/>
    </location>
</feature>
<dbReference type="SUPFAM" id="SSF52743">
    <property type="entry name" value="Subtilisin-like"/>
    <property type="match status" value="1"/>
</dbReference>
<dbReference type="InterPro" id="IPR018816">
    <property type="entry name" value="Cactin_central"/>
</dbReference>
<feature type="domain" description="Peptidase S8/S53" evidence="2">
    <location>
        <begin position="349"/>
        <end position="426"/>
    </location>
</feature>
<feature type="domain" description="Splicing factor cactin central" evidence="3">
    <location>
        <begin position="100"/>
        <end position="211"/>
    </location>
</feature>
<reference evidence="4" key="2">
    <citation type="submission" date="2023-02" db="EMBL/GenBank/DDBJ databases">
        <authorList>
            <person name="Swenson N.G."/>
            <person name="Wegrzyn J.L."/>
            <person name="Mcevoy S.L."/>
        </authorList>
    </citation>
    <scope>NUCLEOTIDE SEQUENCE</scope>
    <source>
        <strain evidence="4">91603</strain>
        <tissue evidence="4">Leaf</tissue>
    </source>
</reference>
<dbReference type="InterPro" id="IPR000209">
    <property type="entry name" value="Peptidase_S8/S53_dom"/>
</dbReference>
<dbReference type="EMBL" id="JAJSOW010000102">
    <property type="protein sequence ID" value="KAI9176285.1"/>
    <property type="molecule type" value="Genomic_DNA"/>
</dbReference>
<evidence type="ECO:0000256" key="1">
    <source>
        <dbReference type="SAM" id="MobiDB-lite"/>
    </source>
</evidence>
<name>A0AAD5IRX6_ACENE</name>
<evidence type="ECO:0000259" key="3">
    <source>
        <dbReference type="Pfam" id="PF10312"/>
    </source>
</evidence>
<proteinExistence type="predicted"/>
<dbReference type="Proteomes" id="UP001064489">
    <property type="component" value="Chromosome 5"/>
</dbReference>
<dbReference type="GO" id="GO:0005737">
    <property type="term" value="C:cytoplasm"/>
    <property type="evidence" value="ECO:0007669"/>
    <property type="project" value="TreeGrafter"/>
</dbReference>
<dbReference type="Gene3D" id="3.40.50.200">
    <property type="entry name" value="Peptidase S8/S53 domain"/>
    <property type="match status" value="1"/>
</dbReference>
<dbReference type="GO" id="GO:0045292">
    <property type="term" value="P:mRNA cis splicing, via spliceosome"/>
    <property type="evidence" value="ECO:0007669"/>
    <property type="project" value="TreeGrafter"/>
</dbReference>
<dbReference type="GO" id="GO:0005681">
    <property type="term" value="C:spliceosomal complex"/>
    <property type="evidence" value="ECO:0007669"/>
    <property type="project" value="TreeGrafter"/>
</dbReference>